<dbReference type="Gene3D" id="2.40.50.100">
    <property type="match status" value="1"/>
</dbReference>
<dbReference type="GO" id="GO:0005524">
    <property type="term" value="F:ATP binding"/>
    <property type="evidence" value="ECO:0007669"/>
    <property type="project" value="UniProtKB-KW"/>
</dbReference>
<dbReference type="SUPFAM" id="SSF52540">
    <property type="entry name" value="P-loop containing nucleoside triphosphate hydrolases"/>
    <property type="match status" value="1"/>
</dbReference>
<keyword evidence="6" id="KW-1185">Reference proteome</keyword>
<dbReference type="InterPro" id="IPR003593">
    <property type="entry name" value="AAA+_ATPase"/>
</dbReference>
<dbReference type="InterPro" id="IPR050093">
    <property type="entry name" value="ABC_SmlMolc_Importer"/>
</dbReference>
<proteinExistence type="predicted"/>
<dbReference type="GO" id="GO:0140359">
    <property type="term" value="F:ABC-type transporter activity"/>
    <property type="evidence" value="ECO:0007669"/>
    <property type="project" value="UniProtKB-ARBA"/>
</dbReference>
<dbReference type="RefSeq" id="WP_245693809.1">
    <property type="nucleotide sequence ID" value="NZ_FNHF01000003.1"/>
</dbReference>
<dbReference type="STRING" id="482461.SAMN05216244_2891"/>
<dbReference type="Pfam" id="PF08402">
    <property type="entry name" value="TOBE_2"/>
    <property type="match status" value="1"/>
</dbReference>
<dbReference type="GO" id="GO:0016887">
    <property type="term" value="F:ATP hydrolysis activity"/>
    <property type="evidence" value="ECO:0007669"/>
    <property type="project" value="InterPro"/>
</dbReference>
<dbReference type="PANTHER" id="PTHR42781:SF4">
    <property type="entry name" value="SPERMIDINE_PUTRESCINE IMPORT ATP-BINDING PROTEIN POTA"/>
    <property type="match status" value="1"/>
</dbReference>
<keyword evidence="1" id="KW-0813">Transport</keyword>
<evidence type="ECO:0000256" key="2">
    <source>
        <dbReference type="ARBA" id="ARBA00022741"/>
    </source>
</evidence>
<evidence type="ECO:0000256" key="3">
    <source>
        <dbReference type="ARBA" id="ARBA00022840"/>
    </source>
</evidence>
<dbReference type="InterPro" id="IPR017871">
    <property type="entry name" value="ABC_transporter-like_CS"/>
</dbReference>
<dbReference type="PROSITE" id="PS50893">
    <property type="entry name" value="ABC_TRANSPORTER_2"/>
    <property type="match status" value="1"/>
</dbReference>
<sequence>MAQALKSKSFVSESTKVEINDLTKMFGSTTAVQNASLTIESGEFMTLLGPSGCGKTTILSMILGILQPTSGDIIFNGQPINQIDMSRRDIGMVFQNYALFPHMTVAQNIAFGLDMRKINKAEKKKRVNEAIDMVQLTDLGNRFIKDLSGGQQQRVALARAIVIRPRVLLLDEPLSNLDAKLRKEMRTQLKKLHNELGITTIYVTHDQEEALSLSTKVTVMSNGVIQQIGTPKEIFGRPRNYFVANFIGYGNFLEGTLVDVQDEHFIFETDKDLVRLAVKQDEKHQVGDEVILTIKPEMVEIITDAKIGMNSLQGNITVSDYIGSATGYEVETAGGRTFKINVLGLNPYALGEEVKLYLDPEKLLIIDKE</sequence>
<dbReference type="FunFam" id="3.40.50.300:FF:000042">
    <property type="entry name" value="Maltose/maltodextrin ABC transporter, ATP-binding protein"/>
    <property type="match status" value="1"/>
</dbReference>
<dbReference type="InterPro" id="IPR008995">
    <property type="entry name" value="Mo/tungstate-bd_C_term_dom"/>
</dbReference>
<dbReference type="Gene3D" id="3.40.50.300">
    <property type="entry name" value="P-loop containing nucleotide triphosphate hydrolases"/>
    <property type="match status" value="1"/>
</dbReference>
<dbReference type="SUPFAM" id="SSF50331">
    <property type="entry name" value="MOP-like"/>
    <property type="match status" value="1"/>
</dbReference>
<dbReference type="InterPro" id="IPR003439">
    <property type="entry name" value="ABC_transporter-like_ATP-bd"/>
</dbReference>
<dbReference type="AlphaFoldDB" id="A0A1G9U767"/>
<protein>
    <submittedName>
        <fullName evidence="5">Iron(III) transport system ATP-binding protein/putative spermidine/putrescine transport system ATP-binding protein</fullName>
    </submittedName>
</protein>
<dbReference type="InterPro" id="IPR027417">
    <property type="entry name" value="P-loop_NTPase"/>
</dbReference>
<dbReference type="EMBL" id="FNHF01000003">
    <property type="protein sequence ID" value="SDM55682.1"/>
    <property type="molecule type" value="Genomic_DNA"/>
</dbReference>
<evidence type="ECO:0000256" key="1">
    <source>
        <dbReference type="ARBA" id="ARBA00022448"/>
    </source>
</evidence>
<evidence type="ECO:0000259" key="4">
    <source>
        <dbReference type="PROSITE" id="PS50893"/>
    </source>
</evidence>
<dbReference type="InterPro" id="IPR012340">
    <property type="entry name" value="NA-bd_OB-fold"/>
</dbReference>
<dbReference type="Proteomes" id="UP000182347">
    <property type="component" value="Unassembled WGS sequence"/>
</dbReference>
<reference evidence="6" key="1">
    <citation type="submission" date="2016-10" db="EMBL/GenBank/DDBJ databases">
        <authorList>
            <person name="Varghese N."/>
            <person name="Submissions S."/>
        </authorList>
    </citation>
    <scope>NUCLEOTIDE SEQUENCE [LARGE SCALE GENOMIC DNA]</scope>
    <source>
        <strain evidence="6">CGMCC 1.6199</strain>
    </source>
</reference>
<dbReference type="GO" id="GO:0043190">
    <property type="term" value="C:ATP-binding cassette (ABC) transporter complex"/>
    <property type="evidence" value="ECO:0007669"/>
    <property type="project" value="InterPro"/>
</dbReference>
<dbReference type="PROSITE" id="PS00211">
    <property type="entry name" value="ABC_TRANSPORTER_1"/>
    <property type="match status" value="1"/>
</dbReference>
<evidence type="ECO:0000313" key="6">
    <source>
        <dbReference type="Proteomes" id="UP000182347"/>
    </source>
</evidence>
<dbReference type="Gene3D" id="2.40.50.140">
    <property type="entry name" value="Nucleic acid-binding proteins"/>
    <property type="match status" value="1"/>
</dbReference>
<dbReference type="PANTHER" id="PTHR42781">
    <property type="entry name" value="SPERMIDINE/PUTRESCINE IMPORT ATP-BINDING PROTEIN POTA"/>
    <property type="match status" value="1"/>
</dbReference>
<keyword evidence="3 5" id="KW-0067">ATP-binding</keyword>
<dbReference type="SMART" id="SM00382">
    <property type="entry name" value="AAA"/>
    <property type="match status" value="1"/>
</dbReference>
<keyword evidence="2" id="KW-0547">Nucleotide-binding</keyword>
<name>A0A1G9U767_9BACI</name>
<organism evidence="5 6">
    <name type="scientific">Sediminibacillus halophilus</name>
    <dbReference type="NCBI Taxonomy" id="482461"/>
    <lineage>
        <taxon>Bacteria</taxon>
        <taxon>Bacillati</taxon>
        <taxon>Bacillota</taxon>
        <taxon>Bacilli</taxon>
        <taxon>Bacillales</taxon>
        <taxon>Bacillaceae</taxon>
        <taxon>Sediminibacillus</taxon>
    </lineage>
</organism>
<dbReference type="Pfam" id="PF00005">
    <property type="entry name" value="ABC_tran"/>
    <property type="match status" value="1"/>
</dbReference>
<feature type="domain" description="ABC transporter" evidence="4">
    <location>
        <begin position="17"/>
        <end position="247"/>
    </location>
</feature>
<evidence type="ECO:0000313" key="5">
    <source>
        <dbReference type="EMBL" id="SDM55682.1"/>
    </source>
</evidence>
<dbReference type="InterPro" id="IPR013611">
    <property type="entry name" value="Transp-assoc_OB_typ2"/>
</dbReference>
<gene>
    <name evidence="5" type="ORF">SAMN05216244_2891</name>
</gene>
<accession>A0A1G9U767</accession>